<accession>A0A851HV86</accession>
<feature type="compositionally biased region" description="Basic and acidic residues" evidence="1">
    <location>
        <begin position="424"/>
        <end position="444"/>
    </location>
</feature>
<evidence type="ECO:0000313" key="4">
    <source>
        <dbReference type="Proteomes" id="UP000536442"/>
    </source>
</evidence>
<feature type="region of interest" description="Disordered" evidence="1">
    <location>
        <begin position="527"/>
        <end position="577"/>
    </location>
</feature>
<feature type="compositionally biased region" description="Low complexity" evidence="1">
    <location>
        <begin position="376"/>
        <end position="386"/>
    </location>
</feature>
<proteinExistence type="predicted"/>
<protein>
    <submittedName>
        <fullName evidence="3">Relaxase/mobilization nuclease domain-containing protein</fullName>
    </submittedName>
</protein>
<feature type="compositionally biased region" description="Basic and acidic residues" evidence="1">
    <location>
        <begin position="317"/>
        <end position="329"/>
    </location>
</feature>
<feature type="domain" description="MobA/VirD2-like nuclease" evidence="2">
    <location>
        <begin position="22"/>
        <end position="142"/>
    </location>
</feature>
<gene>
    <name evidence="3" type="ORF">HLV39_15800</name>
</gene>
<feature type="compositionally biased region" description="Basic and acidic residues" evidence="1">
    <location>
        <begin position="271"/>
        <end position="287"/>
    </location>
</feature>
<feature type="compositionally biased region" description="Basic and acidic residues" evidence="1">
    <location>
        <begin position="542"/>
        <end position="564"/>
    </location>
</feature>
<keyword evidence="4" id="KW-1185">Reference proteome</keyword>
<dbReference type="Proteomes" id="UP000536442">
    <property type="component" value="Unassembled WGS sequence"/>
</dbReference>
<dbReference type="InterPro" id="IPR005094">
    <property type="entry name" value="Endonuclease_MobA/VirD2"/>
</dbReference>
<feature type="compositionally biased region" description="Low complexity" evidence="1">
    <location>
        <begin position="451"/>
        <end position="464"/>
    </location>
</feature>
<dbReference type="EMBL" id="JABEVQ010000012">
    <property type="protein sequence ID" value="NWN92957.1"/>
    <property type="molecule type" value="Genomic_DNA"/>
</dbReference>
<comment type="caution">
    <text evidence="3">The sequence shown here is derived from an EMBL/GenBank/DDBJ whole genome shotgun (WGS) entry which is preliminary data.</text>
</comment>
<dbReference type="Pfam" id="PF03432">
    <property type="entry name" value="Relaxase"/>
    <property type="match status" value="1"/>
</dbReference>
<name>A0A851HV86_9GAMM</name>
<evidence type="ECO:0000313" key="3">
    <source>
        <dbReference type="EMBL" id="NWN92957.1"/>
    </source>
</evidence>
<feature type="region of interest" description="Disordered" evidence="1">
    <location>
        <begin position="260"/>
        <end position="464"/>
    </location>
</feature>
<feature type="compositionally biased region" description="Basic and acidic residues" evidence="1">
    <location>
        <begin position="343"/>
        <end position="367"/>
    </location>
</feature>
<evidence type="ECO:0000259" key="2">
    <source>
        <dbReference type="Pfam" id="PF03432"/>
    </source>
</evidence>
<evidence type="ECO:0000256" key="1">
    <source>
        <dbReference type="SAM" id="MobiDB-lite"/>
    </source>
</evidence>
<sequence>MIAKAIKGRGFRGAVSYDLNDEKGYRLDSNMAGETPRQLAAEFGAVRALRPNLKKAVTHVSLAAAPGETLSDDQWRAIAQDYLDGMGYDDNQYLVTRHTDTDHDHIHIIANRIKHDGGVVSDSHDYPRQERIMREVEQRYGLQATRSSHEASHKALTKGEIEQAVRTQQEPPRQALQRLVSEAAQGNPTASQFADRLAGAGVEVRANIASTGKMNGFSFGLDGQAYSGSKLGKGFTWKALQEKGVSYEQDRDRPTLERFAKGAAAGPGDPNRGRAAEATDRDQRTDQPDQANHGTADGGQPGNDQQAEPAATIGSPGRDDQGSGERLRSADSGAGRTDPGGDGSDRRDQRRGENRDTQADRRNEKRAGSSNHEGGQRQAGRGNGQRVGREGQKTGPGSQHSRAQHGQANGGGHGPVSLGGLAGDLRDLAERHVITPKKAREAIDKQIAQSPAPARPAGRKAPTGRLARWFSSTKSKLTRFVEKARDYFNDAAVRSAGQGGWSTEEVRAAGMSGDLLAKAEALQAKLNAEKARQQQEAQGAESAERLKKIADARQKPEEPDIRSFDDEDDGPGGPSFG</sequence>
<reference evidence="3 4" key="1">
    <citation type="submission" date="2020-03" db="EMBL/GenBank/DDBJ databases">
        <title>Metagenomic, metatranscriptomic, and metabolomic analyses revealed the key microbes and metabolic features during the fermentation of ganjang, Korean traditional soy sauce.</title>
        <authorList>
            <person name="Chun B.H."/>
            <person name="Jeon C.O."/>
        </authorList>
    </citation>
    <scope>NUCLEOTIDE SEQUENCE [LARGE SCALE GENOMIC DNA]</scope>
    <source>
        <strain evidence="3 4">KG14</strain>
    </source>
</reference>
<dbReference type="AlphaFoldDB" id="A0A851HV86"/>
<organism evidence="3 4">
    <name type="scientific">Marinobacter adhaerens</name>
    <dbReference type="NCBI Taxonomy" id="1033846"/>
    <lineage>
        <taxon>Bacteria</taxon>
        <taxon>Pseudomonadati</taxon>
        <taxon>Pseudomonadota</taxon>
        <taxon>Gammaproteobacteria</taxon>
        <taxon>Pseudomonadales</taxon>
        <taxon>Marinobacteraceae</taxon>
        <taxon>Marinobacter</taxon>
    </lineage>
</organism>